<keyword evidence="2" id="KW-0813">Transport</keyword>
<feature type="transmembrane region" description="Helical" evidence="7">
    <location>
        <begin position="327"/>
        <end position="345"/>
    </location>
</feature>
<keyword evidence="3" id="KW-1003">Cell membrane</keyword>
<proteinExistence type="predicted"/>
<dbReference type="InterPro" id="IPR050171">
    <property type="entry name" value="MFS_Transporters"/>
</dbReference>
<dbReference type="PANTHER" id="PTHR23517">
    <property type="entry name" value="RESISTANCE PROTEIN MDTM, PUTATIVE-RELATED-RELATED"/>
    <property type="match status" value="1"/>
</dbReference>
<feature type="transmembrane region" description="Helical" evidence="7">
    <location>
        <begin position="375"/>
        <end position="394"/>
    </location>
</feature>
<keyword evidence="9" id="KW-1185">Reference proteome</keyword>
<feature type="non-terminal residue" evidence="8">
    <location>
        <position position="471"/>
    </location>
</feature>
<dbReference type="SUPFAM" id="SSF103473">
    <property type="entry name" value="MFS general substrate transporter"/>
    <property type="match status" value="1"/>
</dbReference>
<dbReference type="EMBL" id="WTFF01000244">
    <property type="protein sequence ID" value="MBW5485369.1"/>
    <property type="molecule type" value="Genomic_DNA"/>
</dbReference>
<gene>
    <name evidence="8" type="ORF">GPJ59_26715</name>
</gene>
<feature type="transmembrane region" description="Helical" evidence="7">
    <location>
        <begin position="21"/>
        <end position="42"/>
    </location>
</feature>
<evidence type="ECO:0000256" key="6">
    <source>
        <dbReference type="ARBA" id="ARBA00023136"/>
    </source>
</evidence>
<keyword evidence="6 7" id="KW-0472">Membrane</keyword>
<keyword evidence="4 7" id="KW-0812">Transmembrane</keyword>
<dbReference type="Pfam" id="PF07690">
    <property type="entry name" value="MFS_1"/>
    <property type="match status" value="1"/>
</dbReference>
<keyword evidence="5 7" id="KW-1133">Transmembrane helix</keyword>
<reference evidence="8 9" key="1">
    <citation type="submission" date="2019-12" db="EMBL/GenBank/DDBJ databases">
        <title>Genome sequence of Streptomyces bambusae.</title>
        <authorList>
            <person name="Bansal K."/>
            <person name="Choksket S."/>
            <person name="Korpole S."/>
            <person name="Patil P.B."/>
        </authorList>
    </citation>
    <scope>NUCLEOTIDE SEQUENCE [LARGE SCALE GENOMIC DNA]</scope>
    <source>
        <strain evidence="8 9">SK60</strain>
    </source>
</reference>
<dbReference type="InterPro" id="IPR036259">
    <property type="entry name" value="MFS_trans_sf"/>
</dbReference>
<evidence type="ECO:0000256" key="3">
    <source>
        <dbReference type="ARBA" id="ARBA00022475"/>
    </source>
</evidence>
<accession>A0ABS6ZC79</accession>
<feature type="transmembrane region" description="Helical" evidence="7">
    <location>
        <begin position="235"/>
        <end position="260"/>
    </location>
</feature>
<evidence type="ECO:0000256" key="5">
    <source>
        <dbReference type="ARBA" id="ARBA00022989"/>
    </source>
</evidence>
<dbReference type="RefSeq" id="WP_219670271.1">
    <property type="nucleotide sequence ID" value="NZ_WTFF01000244.1"/>
</dbReference>
<evidence type="ECO:0000256" key="7">
    <source>
        <dbReference type="SAM" id="Phobius"/>
    </source>
</evidence>
<feature type="transmembrane region" description="Helical" evidence="7">
    <location>
        <begin position="303"/>
        <end position="321"/>
    </location>
</feature>
<feature type="transmembrane region" description="Helical" evidence="7">
    <location>
        <begin position="400"/>
        <end position="417"/>
    </location>
</feature>
<dbReference type="Proteomes" id="UP000812013">
    <property type="component" value="Unassembled WGS sequence"/>
</dbReference>
<evidence type="ECO:0000256" key="2">
    <source>
        <dbReference type="ARBA" id="ARBA00022448"/>
    </source>
</evidence>
<dbReference type="PANTHER" id="PTHR23517:SF2">
    <property type="entry name" value="MULTIDRUG RESISTANCE PROTEIN MDTH"/>
    <property type="match status" value="1"/>
</dbReference>
<dbReference type="Gene3D" id="1.20.1250.20">
    <property type="entry name" value="MFS general substrate transporter like domains"/>
    <property type="match status" value="1"/>
</dbReference>
<feature type="transmembrane region" description="Helical" evidence="7">
    <location>
        <begin position="174"/>
        <end position="193"/>
    </location>
</feature>
<sequence length="471" mass="48243">MARGAAERIAVERIVGERSMLAGIGVSAIGIGMYIPFTLVFFHHVTGLSFAVVGMVLTATGLAGIASMPVAGSAVDRYGAKRVNLVLYALRVLGFALYPLAGSVPAFAAVALVAALADRSFPVVQHSLIGEVARGSARDRLQASLRALQNAGMGAGALLVSTVLGVWGPAAFDVTAWATALAFALAGLLVSRVHPVRDALPKAGGAAEAGRTGTGTGAVARPAAGYRMVLRDRPFLGLTAANFLTALGYAALSVLFPLYLTAWLNGPDSLTGAAFTLNTALCAGAGVLVAARVRRSGARRTRSAALGAVLFAAAFAGQIVLGTLRPGGTGLAVGLLAVVIVYTLGELIHSPSAGALSVSAAPEAVRGRYLATYQLSYSLAGALAPSLFTGLLAVDGRLPWALLAVAALGAAGALLRLERHLPADAVHPEPPCSAPVRRWRRCTGSARRACGRPRPGTTMRTCGPSWPTYRR</sequence>
<evidence type="ECO:0000313" key="8">
    <source>
        <dbReference type="EMBL" id="MBW5485369.1"/>
    </source>
</evidence>
<evidence type="ECO:0000256" key="4">
    <source>
        <dbReference type="ARBA" id="ARBA00022692"/>
    </source>
</evidence>
<feature type="transmembrane region" description="Helical" evidence="7">
    <location>
        <begin position="272"/>
        <end position="291"/>
    </location>
</feature>
<protein>
    <submittedName>
        <fullName evidence="8">MFS transporter</fullName>
    </submittedName>
</protein>
<comment type="subcellular location">
    <subcellularLocation>
        <location evidence="1">Cell membrane</location>
        <topology evidence="1">Multi-pass membrane protein</topology>
    </subcellularLocation>
</comment>
<organism evidence="8 9">
    <name type="scientific">Streptomyces bambusae</name>
    <dbReference type="NCBI Taxonomy" id="1550616"/>
    <lineage>
        <taxon>Bacteria</taxon>
        <taxon>Bacillati</taxon>
        <taxon>Actinomycetota</taxon>
        <taxon>Actinomycetes</taxon>
        <taxon>Kitasatosporales</taxon>
        <taxon>Streptomycetaceae</taxon>
        <taxon>Streptomyces</taxon>
    </lineage>
</organism>
<name>A0ABS6ZC79_9ACTN</name>
<evidence type="ECO:0000313" key="9">
    <source>
        <dbReference type="Proteomes" id="UP000812013"/>
    </source>
</evidence>
<evidence type="ECO:0000256" key="1">
    <source>
        <dbReference type="ARBA" id="ARBA00004651"/>
    </source>
</evidence>
<dbReference type="InterPro" id="IPR011701">
    <property type="entry name" value="MFS"/>
</dbReference>
<comment type="caution">
    <text evidence="8">The sequence shown here is derived from an EMBL/GenBank/DDBJ whole genome shotgun (WGS) entry which is preliminary data.</text>
</comment>
<feature type="transmembrane region" description="Helical" evidence="7">
    <location>
        <begin position="48"/>
        <end position="71"/>
    </location>
</feature>